<reference evidence="1" key="1">
    <citation type="journal article" date="2021" name="Proc. Natl. Acad. Sci. U.S.A.">
        <title>A Catalog of Tens of Thousands of Viruses from Human Metagenomes Reveals Hidden Associations with Chronic Diseases.</title>
        <authorList>
            <person name="Tisza M.J."/>
            <person name="Buck C.B."/>
        </authorList>
    </citation>
    <scope>NUCLEOTIDE SEQUENCE</scope>
    <source>
        <strain evidence="1">CtLqe90</strain>
    </source>
</reference>
<accession>A0A8S5Q201</accession>
<dbReference type="EMBL" id="BK015564">
    <property type="protein sequence ID" value="DAE13186.1"/>
    <property type="molecule type" value="Genomic_DNA"/>
</dbReference>
<proteinExistence type="predicted"/>
<protein>
    <submittedName>
        <fullName evidence="1">Uncharacterized protein</fullName>
    </submittedName>
</protein>
<sequence length="57" mass="6530">MVQQPCLLRVRNMLPKDTFPTIKLKGSECTILTVLGTHLNNNFKKKQKESFIKALTI</sequence>
<evidence type="ECO:0000313" key="1">
    <source>
        <dbReference type="EMBL" id="DAE13186.1"/>
    </source>
</evidence>
<name>A0A8S5Q201_9CAUD</name>
<organism evidence="1">
    <name type="scientific">Siphoviridae sp. ctLqe90</name>
    <dbReference type="NCBI Taxonomy" id="2825456"/>
    <lineage>
        <taxon>Viruses</taxon>
        <taxon>Duplodnaviria</taxon>
        <taxon>Heunggongvirae</taxon>
        <taxon>Uroviricota</taxon>
        <taxon>Caudoviricetes</taxon>
    </lineage>
</organism>